<protein>
    <recommendedName>
        <fullName evidence="19">tRNA (guanine(37)-N1)-methyltransferase</fullName>
        <ecNumber evidence="19">2.1.1.228</ecNumber>
    </recommendedName>
    <alternativeName>
        <fullName evidence="19">M1G-methyltransferase</fullName>
    </alternativeName>
    <alternativeName>
        <fullName evidence="19">tRNA [GM37] methyltransferase</fullName>
    </alternativeName>
    <alternativeName>
        <fullName evidence="19">tRNA methyltransferase 5 homolog</fullName>
    </alternativeName>
</protein>
<evidence type="ECO:0000256" key="8">
    <source>
        <dbReference type="ARBA" id="ARBA00022691"/>
    </source>
</evidence>
<evidence type="ECO:0000259" key="21">
    <source>
        <dbReference type="PROSITE" id="PS51684"/>
    </source>
</evidence>
<dbReference type="Gene3D" id="3.30.300.110">
    <property type="entry name" value="Met-10+ protein-like domains"/>
    <property type="match status" value="1"/>
</dbReference>
<sequence length="702" mass="80533">MSSSATVPLAPIGVRGMKVLDRDKFLRNVKVPVLKVKEENLSKIIHICKPYFLKLESFKTITSLEDEELKKCIFFNPEKVSQWTDIAEGDRTALCELNIKEDNFDDKEIQLTYDNWRYEAIFKAVLPENEEGVSGFSQIGHIIHLNLKEHLLEYRPLIGQVLVDKIKTCKTVVNKCNAIDNTYRNFSMELIGGEEDYFVTVKENNCIFQFDFSKVYWNPRLGKEHERILSYLKPGDVLFDIFCGVGPFAVPAAKRKTKVFANDLNPDSYKWLNHNAKNNKINSVYFKSFNKDGKDFILEEFKDYIIDLCNGKEQLNGKIHVTMNLPAMAVEFLKHFNGLIKDEKLWEKFNQEIIVYVYCFALGEDHVEIAKKMVIDNIGCDVSSNITDVFNVRNVAPNKEMMRVTLKLTKEVLFSENLSDSVSEPPSKKVSQRAMLPLGEVSNMDLLDIGGALEEAEQVLRQCFTKYQIDEVFLSFNGGKDCTVLLDITLNVLRDIYKRDDIASELKVVYIRTNGPFREIETFVDQVKEHYGVTLLVTEGEMKNTLQRLLDQDERLKAVLMGTRRTDPYSENLEFMQKTDPNWPQIVRVSPLLNWSYHHIWSYTLQRRVPYCSLYDRGYTSIGSIHNTWPNPALATKDNCGCITYLPAWHLTDASLERAGRGTAPKVPVNGHATYSNGIENNHINGIDSNHKSSDHVHPSRV</sequence>
<dbReference type="GO" id="GO:0005524">
    <property type="term" value="F:ATP binding"/>
    <property type="evidence" value="ECO:0007669"/>
    <property type="project" value="UniProtKB-KW"/>
</dbReference>
<dbReference type="GO" id="GO:0003919">
    <property type="term" value="F:FMN adenylyltransferase activity"/>
    <property type="evidence" value="ECO:0007669"/>
    <property type="project" value="UniProtKB-EC"/>
</dbReference>
<accession>A0A2H1V1S0</accession>
<dbReference type="GO" id="GO:0070901">
    <property type="term" value="P:mitochondrial tRNA methylation"/>
    <property type="evidence" value="ECO:0007669"/>
    <property type="project" value="UniProtKB-ARBA"/>
</dbReference>
<dbReference type="FunFam" id="3.30.300.110:FF:000001">
    <property type="entry name" value="tRNA (guanine(37)-N1)-methyltransferase"/>
    <property type="match status" value="1"/>
</dbReference>
<dbReference type="Pfam" id="PF02475">
    <property type="entry name" value="TRM5-TYW2_MTfase"/>
    <property type="match status" value="1"/>
</dbReference>
<dbReference type="PANTHER" id="PTHR23293:SF9">
    <property type="entry name" value="FAD SYNTHASE"/>
    <property type="match status" value="1"/>
</dbReference>
<dbReference type="InterPro" id="IPR002500">
    <property type="entry name" value="PAPS_reduct_dom"/>
</dbReference>
<dbReference type="HAMAP" id="MF_03152">
    <property type="entry name" value="TRM5"/>
    <property type="match status" value="1"/>
</dbReference>
<evidence type="ECO:0000256" key="9">
    <source>
        <dbReference type="ARBA" id="ARBA00022694"/>
    </source>
</evidence>
<dbReference type="GO" id="GO:0005634">
    <property type="term" value="C:nucleus"/>
    <property type="evidence" value="ECO:0007669"/>
    <property type="project" value="UniProtKB-SubCell"/>
</dbReference>
<feature type="domain" description="SAM-dependent methyltransferase TRM5/TYW2-type" evidence="21">
    <location>
        <begin position="136"/>
        <end position="410"/>
    </location>
</feature>
<evidence type="ECO:0000256" key="1">
    <source>
        <dbReference type="ARBA" id="ARBA00004726"/>
    </source>
</evidence>
<dbReference type="Pfam" id="PF25133">
    <property type="entry name" value="TYW2_N_2"/>
    <property type="match status" value="1"/>
</dbReference>
<evidence type="ECO:0000256" key="20">
    <source>
        <dbReference type="SAM" id="MobiDB-lite"/>
    </source>
</evidence>
<keyword evidence="15 19" id="KW-0539">Nucleus</keyword>
<evidence type="ECO:0000256" key="6">
    <source>
        <dbReference type="ARBA" id="ARBA00022643"/>
    </source>
</evidence>
<dbReference type="Gene3D" id="3.40.50.150">
    <property type="entry name" value="Vaccinia Virus protein VP39"/>
    <property type="match status" value="1"/>
</dbReference>
<feature type="binding site" evidence="19">
    <location>
        <position position="324"/>
    </location>
    <ligand>
        <name>S-adenosyl-L-methionine</name>
        <dbReference type="ChEBI" id="CHEBI:59789"/>
    </ligand>
</feature>
<dbReference type="SUPFAM" id="SSF52402">
    <property type="entry name" value="Adenine nucleotide alpha hydrolases-like"/>
    <property type="match status" value="1"/>
</dbReference>
<evidence type="ECO:0000256" key="16">
    <source>
        <dbReference type="ARBA" id="ARBA00045951"/>
    </source>
</evidence>
<dbReference type="Pfam" id="PF01507">
    <property type="entry name" value="PAPS_reduct"/>
    <property type="match status" value="1"/>
</dbReference>
<dbReference type="AlphaFoldDB" id="A0A2H1V1S0"/>
<evidence type="ECO:0000256" key="4">
    <source>
        <dbReference type="ARBA" id="ARBA00022603"/>
    </source>
</evidence>
<feature type="binding site" evidence="19">
    <location>
        <begin position="263"/>
        <end position="264"/>
    </location>
    <ligand>
        <name>S-adenosyl-L-methionine</name>
        <dbReference type="ChEBI" id="CHEBI:59789"/>
    </ligand>
</feature>
<keyword evidence="11" id="KW-0547">Nucleotide-binding</keyword>
<comment type="pathway">
    <text evidence="1">Cofactor biosynthesis; FAD biosynthesis; FAD from FMN: step 1/1.</text>
</comment>
<feature type="binding site" evidence="19">
    <location>
        <position position="225"/>
    </location>
    <ligand>
        <name>S-adenosyl-L-methionine</name>
        <dbReference type="ChEBI" id="CHEBI:59789"/>
    </ligand>
</feature>
<evidence type="ECO:0000256" key="10">
    <source>
        <dbReference type="ARBA" id="ARBA00022695"/>
    </source>
</evidence>
<dbReference type="Gene3D" id="3.40.50.620">
    <property type="entry name" value="HUPs"/>
    <property type="match status" value="1"/>
</dbReference>
<feature type="binding site" evidence="19">
    <location>
        <begin position="292"/>
        <end position="293"/>
    </location>
    <ligand>
        <name>S-adenosyl-L-methionine</name>
        <dbReference type="ChEBI" id="CHEBI:59789"/>
    </ligand>
</feature>
<keyword evidence="6" id="KW-0288">FMN</keyword>
<dbReference type="EMBL" id="ODYU01000073">
    <property type="protein sequence ID" value="SOQ34214.1"/>
    <property type="molecule type" value="Genomic_DNA"/>
</dbReference>
<comment type="catalytic activity">
    <reaction evidence="18">
        <text>FMN + ATP + H(+) = FAD + diphosphate</text>
        <dbReference type="Rhea" id="RHEA:17237"/>
        <dbReference type="ChEBI" id="CHEBI:15378"/>
        <dbReference type="ChEBI" id="CHEBI:30616"/>
        <dbReference type="ChEBI" id="CHEBI:33019"/>
        <dbReference type="ChEBI" id="CHEBI:57692"/>
        <dbReference type="ChEBI" id="CHEBI:58210"/>
        <dbReference type="EC" id="2.7.7.2"/>
    </reaction>
</comment>
<reference evidence="22" key="1">
    <citation type="submission" date="2016-07" db="EMBL/GenBank/DDBJ databases">
        <authorList>
            <person name="Bretaudeau A."/>
        </authorList>
    </citation>
    <scope>NUCLEOTIDE SEQUENCE</scope>
    <source>
        <strain evidence="22">Rice</strain>
        <tissue evidence="22">Whole body</tissue>
    </source>
</reference>
<evidence type="ECO:0000313" key="22">
    <source>
        <dbReference type="EMBL" id="SOQ34214.1"/>
    </source>
</evidence>
<dbReference type="GO" id="GO:0005759">
    <property type="term" value="C:mitochondrial matrix"/>
    <property type="evidence" value="ECO:0007669"/>
    <property type="project" value="UniProtKB-SubCell"/>
</dbReference>
<evidence type="ECO:0000256" key="19">
    <source>
        <dbReference type="HAMAP-Rule" id="MF_03152"/>
    </source>
</evidence>
<feature type="region of interest" description="Disordered" evidence="20">
    <location>
        <begin position="680"/>
        <end position="702"/>
    </location>
</feature>
<dbReference type="GO" id="GO:0006747">
    <property type="term" value="P:FAD biosynthetic process"/>
    <property type="evidence" value="ECO:0007669"/>
    <property type="project" value="TreeGrafter"/>
</dbReference>
<dbReference type="InterPro" id="IPR056743">
    <property type="entry name" value="TRM5-TYW2-like_MTfase"/>
</dbReference>
<dbReference type="EC" id="2.1.1.228" evidence="19"/>
<dbReference type="PROSITE" id="PS51684">
    <property type="entry name" value="SAM_MT_TRM5_TYW2"/>
    <property type="match status" value="1"/>
</dbReference>
<keyword evidence="7 19" id="KW-0808">Transferase</keyword>
<dbReference type="SUPFAM" id="SSF53335">
    <property type="entry name" value="S-adenosyl-L-methionine-dependent methyltransferases"/>
    <property type="match status" value="1"/>
</dbReference>
<evidence type="ECO:0000256" key="2">
    <source>
        <dbReference type="ARBA" id="ARBA00009775"/>
    </source>
</evidence>
<feature type="compositionally biased region" description="Basic and acidic residues" evidence="20">
    <location>
        <begin position="689"/>
        <end position="702"/>
    </location>
</feature>
<name>A0A2H1V1S0_SPOFR</name>
<keyword evidence="3 19" id="KW-0963">Cytoplasm</keyword>
<evidence type="ECO:0000256" key="15">
    <source>
        <dbReference type="ARBA" id="ARBA00023242"/>
    </source>
</evidence>
<keyword evidence="12" id="KW-0274">FAD</keyword>
<evidence type="ECO:0000256" key="18">
    <source>
        <dbReference type="ARBA" id="ARBA00049494"/>
    </source>
</evidence>
<evidence type="ECO:0000256" key="13">
    <source>
        <dbReference type="ARBA" id="ARBA00022840"/>
    </source>
</evidence>
<dbReference type="InterPro" id="IPR030382">
    <property type="entry name" value="MeTrfase_TRM5/TYW2"/>
</dbReference>
<keyword evidence="4 19" id="KW-0489">Methyltransferase</keyword>
<evidence type="ECO:0000256" key="14">
    <source>
        <dbReference type="ARBA" id="ARBA00023128"/>
    </source>
</evidence>
<organism evidence="22">
    <name type="scientific">Spodoptera frugiperda</name>
    <name type="common">Fall armyworm</name>
    <dbReference type="NCBI Taxonomy" id="7108"/>
    <lineage>
        <taxon>Eukaryota</taxon>
        <taxon>Metazoa</taxon>
        <taxon>Ecdysozoa</taxon>
        <taxon>Arthropoda</taxon>
        <taxon>Hexapoda</taxon>
        <taxon>Insecta</taxon>
        <taxon>Pterygota</taxon>
        <taxon>Neoptera</taxon>
        <taxon>Endopterygota</taxon>
        <taxon>Lepidoptera</taxon>
        <taxon>Glossata</taxon>
        <taxon>Ditrysia</taxon>
        <taxon>Noctuoidea</taxon>
        <taxon>Noctuidae</taxon>
        <taxon>Amphipyrinae</taxon>
        <taxon>Spodoptera</taxon>
    </lineage>
</organism>
<keyword evidence="8 19" id="KW-0949">S-adenosyl-L-methionine</keyword>
<keyword evidence="14 19" id="KW-0496">Mitochondrion</keyword>
<keyword evidence="13" id="KW-0067">ATP-binding</keyword>
<evidence type="ECO:0000256" key="11">
    <source>
        <dbReference type="ARBA" id="ARBA00022741"/>
    </source>
</evidence>
<evidence type="ECO:0000256" key="7">
    <source>
        <dbReference type="ARBA" id="ARBA00022679"/>
    </source>
</evidence>
<evidence type="ECO:0000256" key="3">
    <source>
        <dbReference type="ARBA" id="ARBA00022490"/>
    </source>
</evidence>
<dbReference type="CDD" id="cd23948">
    <property type="entry name" value="FAD_synthase"/>
    <property type="match status" value="1"/>
</dbReference>
<comment type="function">
    <text evidence="19">Specifically methylates the N1 position of guanosine-37 in various cytoplasmic and mitochondrial tRNAs. Methylation is not dependent on the nature of the nucleoside 5' of the target nucleoside. This is the first step in the biosynthesis of wybutosine (yW), a modified base adjacent to the anticodon of tRNAs and required for accurate decoding.</text>
</comment>
<evidence type="ECO:0000256" key="17">
    <source>
        <dbReference type="ARBA" id="ARBA00047783"/>
    </source>
</evidence>
<comment type="catalytic activity">
    <reaction evidence="17 19">
        <text>guanosine(37) in tRNA + S-adenosyl-L-methionine = N(1)-methylguanosine(37) in tRNA + S-adenosyl-L-homocysteine + H(+)</text>
        <dbReference type="Rhea" id="RHEA:36899"/>
        <dbReference type="Rhea" id="RHEA-COMP:10145"/>
        <dbReference type="Rhea" id="RHEA-COMP:10147"/>
        <dbReference type="ChEBI" id="CHEBI:15378"/>
        <dbReference type="ChEBI" id="CHEBI:57856"/>
        <dbReference type="ChEBI" id="CHEBI:59789"/>
        <dbReference type="ChEBI" id="CHEBI:73542"/>
        <dbReference type="ChEBI" id="CHEBI:74269"/>
        <dbReference type="EC" id="2.1.1.228"/>
    </reaction>
</comment>
<comment type="function">
    <text evidence="16">Involved in mitochondrial tRNA methylation. Specifically methylates the N1 position of guanosine-37 in various tRNAs. Methylation is not dependent on the nature of the nucleoside 5' of the target nucleoside. This is the first step in the biosynthesis of wybutosine (yW), a modified base adjacent to the anticodon of tRNAs and required for accurate decoding.</text>
</comment>
<keyword evidence="10" id="KW-0548">Nucleotidyltransferase</keyword>
<comment type="similarity">
    <text evidence="2">Belongs to the class I-like SAM-binding methyltransferase superfamily. TRM5/TYW2 family.</text>
</comment>
<keyword evidence="9 19" id="KW-0819">tRNA processing</keyword>
<dbReference type="InterPro" id="IPR014729">
    <property type="entry name" value="Rossmann-like_a/b/a_fold"/>
</dbReference>
<dbReference type="InterPro" id="IPR056744">
    <property type="entry name" value="TRM5/TYW2-like_N"/>
</dbReference>
<dbReference type="InterPro" id="IPR029063">
    <property type="entry name" value="SAM-dependent_MTases_sf"/>
</dbReference>
<proteinExistence type="inferred from homology"/>
<comment type="subunit">
    <text evidence="19">Monomer.</text>
</comment>
<gene>
    <name evidence="22" type="ORF">SFRICE_002449</name>
</gene>
<evidence type="ECO:0000256" key="5">
    <source>
        <dbReference type="ARBA" id="ARBA00022630"/>
    </source>
</evidence>
<keyword evidence="5" id="KW-0285">Flavoprotein</keyword>
<evidence type="ECO:0000256" key="12">
    <source>
        <dbReference type="ARBA" id="ARBA00022827"/>
    </source>
</evidence>
<comment type="subcellular location">
    <subcellularLocation>
        <location evidence="19">Mitochondrion matrix</location>
    </subcellularLocation>
    <subcellularLocation>
        <location evidence="19">Nucleus</location>
    </subcellularLocation>
    <subcellularLocation>
        <location evidence="19">Cytoplasm</location>
    </subcellularLocation>
    <text evidence="19">Predominantly in the mitochondria and in the nucleus.</text>
</comment>
<comment type="similarity">
    <text evidence="19">Belongs to the TRM5 / TYW2 family.</text>
</comment>
<dbReference type="InterPro" id="IPR025792">
    <property type="entry name" value="tRNA_Gua_MeTrfase_euk"/>
</dbReference>
<dbReference type="PANTHER" id="PTHR23293">
    <property type="entry name" value="FAD SYNTHETASE-RELATED FMN ADENYLYLTRANSFERASE"/>
    <property type="match status" value="1"/>
</dbReference>
<dbReference type="GO" id="GO:0052906">
    <property type="term" value="F:tRNA (guanine(37)-N1)-methyltransferase activity"/>
    <property type="evidence" value="ECO:0007669"/>
    <property type="project" value="UniProtKB-UniRule"/>
</dbReference>